<feature type="chain" id="PRO_5015585971" description="Cyanovirin-N domain-containing protein" evidence="1">
    <location>
        <begin position="18"/>
        <end position="121"/>
    </location>
</feature>
<evidence type="ECO:0008006" key="4">
    <source>
        <dbReference type="Google" id="ProtNLM"/>
    </source>
</evidence>
<evidence type="ECO:0000313" key="2">
    <source>
        <dbReference type="EMBL" id="PTB48991.1"/>
    </source>
</evidence>
<name>A0A2T3ZW03_TRIHA</name>
<evidence type="ECO:0000256" key="1">
    <source>
        <dbReference type="SAM" id="SignalP"/>
    </source>
</evidence>
<dbReference type="AlphaFoldDB" id="A0A2T3ZW03"/>
<dbReference type="RefSeq" id="XP_024768668.1">
    <property type="nucleotide sequence ID" value="XM_024920599.1"/>
</dbReference>
<evidence type="ECO:0000313" key="3">
    <source>
        <dbReference type="Proteomes" id="UP000241690"/>
    </source>
</evidence>
<feature type="signal peptide" evidence="1">
    <location>
        <begin position="1"/>
        <end position="17"/>
    </location>
</feature>
<organism evidence="2 3">
    <name type="scientific">Trichoderma harzianum CBS 226.95</name>
    <dbReference type="NCBI Taxonomy" id="983964"/>
    <lineage>
        <taxon>Eukaryota</taxon>
        <taxon>Fungi</taxon>
        <taxon>Dikarya</taxon>
        <taxon>Ascomycota</taxon>
        <taxon>Pezizomycotina</taxon>
        <taxon>Sordariomycetes</taxon>
        <taxon>Hypocreomycetidae</taxon>
        <taxon>Hypocreales</taxon>
        <taxon>Hypocreaceae</taxon>
        <taxon>Trichoderma</taxon>
    </lineage>
</organism>
<proteinExistence type="predicted"/>
<keyword evidence="3" id="KW-1185">Reference proteome</keyword>
<accession>A0A2T3ZW03</accession>
<reference evidence="2 3" key="1">
    <citation type="submission" date="2016-07" db="EMBL/GenBank/DDBJ databases">
        <title>Multiple horizontal gene transfer events from other fungi enriched the ability of initially mycotrophic Trichoderma (Ascomycota) to feed on dead plant biomass.</title>
        <authorList>
            <consortium name="DOE Joint Genome Institute"/>
            <person name="Aerts A."/>
            <person name="Atanasova L."/>
            <person name="Chenthamara K."/>
            <person name="Zhang J."/>
            <person name="Grujic M."/>
            <person name="Henrissat B."/>
            <person name="Kuo A."/>
            <person name="Salamov A."/>
            <person name="Lipzen A."/>
            <person name="Labutti K."/>
            <person name="Barry K."/>
            <person name="Miao Y."/>
            <person name="Rahimi M.J."/>
            <person name="Shen Q."/>
            <person name="Grigoriev I.V."/>
            <person name="Kubicek C.P."/>
            <person name="Druzhinina I.S."/>
        </authorList>
    </citation>
    <scope>NUCLEOTIDE SEQUENCE [LARGE SCALE GENOMIC DNA]</scope>
    <source>
        <strain evidence="2 3">CBS 226.95</strain>
    </source>
</reference>
<keyword evidence="1" id="KW-0732">Signal</keyword>
<dbReference type="EMBL" id="KZ679695">
    <property type="protein sequence ID" value="PTB48991.1"/>
    <property type="molecule type" value="Genomic_DNA"/>
</dbReference>
<sequence>MKGLLSILSLAVAATEACLTISGSCQSGSIDPYVSINANDNNQASGHTSCSNFAHCDMQISGAVNSAWVENCQYLHWNTGHGNYVVDMHPSTTTTCTRTCGATGACCDFETHYLVDTRAFC</sequence>
<dbReference type="GeneID" id="36629168"/>
<gene>
    <name evidence="2" type="ORF">M431DRAFT_525011</name>
</gene>
<protein>
    <recommendedName>
        <fullName evidence="4">Cyanovirin-N domain-containing protein</fullName>
    </recommendedName>
</protein>
<dbReference type="Proteomes" id="UP000241690">
    <property type="component" value="Unassembled WGS sequence"/>
</dbReference>